<dbReference type="InterPro" id="IPR023213">
    <property type="entry name" value="CAT-like_dom_sf"/>
</dbReference>
<dbReference type="Pfam" id="PF02458">
    <property type="entry name" value="Transferase"/>
    <property type="match status" value="1"/>
</dbReference>
<sequence>MANTLLVPLSPLDHNGVIAVGATLGYVLKSVDAAAVEDAAKRVIDKWRLLAGRPEWSRRLASWCIRVPVAGDVSHRLKFSTSKLALPLDTPITYLGDTSAEILERPSLKFFRHPSVPNSLASYASSNHPIISIHIAELTNCSCLGISIPHGIFDAFGLGQFLGALDAELNGKPWTPPVFSSSNILRTALEDLAATGPHRNTDKPSALADVQRDFASATLKNNVSYGLGFASEYLWHTPVVKSIFLGKHVLEQLTRVVKDEAVKSGSGWVTTGDILMAWLLKAIYLHEHDDIPVSIMSVFSIRSVLSSIHPAFATYTHNAIMPCGIPVFTKEEITTKSMTELAIIHRRNVNVARNVSFIGAYGQWLASIGGNTIPRRRPGGNFWMVSNQSIGHFDQIDFGSGMIAQWFWSLPIFPDQVFTLNKFKGGYVVEINMRPERWKGVAETIDRMKKGENVKYRTKL</sequence>
<dbReference type="OrthoDB" id="21502at2759"/>
<evidence type="ECO:0000313" key="1">
    <source>
        <dbReference type="EMBL" id="GLB43316.1"/>
    </source>
</evidence>
<proteinExistence type="predicted"/>
<evidence type="ECO:0000313" key="2">
    <source>
        <dbReference type="Proteomes" id="UP001063166"/>
    </source>
</evidence>
<accession>A0A9P3UUN1</accession>
<dbReference type="EMBL" id="BRPK01000013">
    <property type="protein sequence ID" value="GLB43316.1"/>
    <property type="molecule type" value="Genomic_DNA"/>
</dbReference>
<keyword evidence="2" id="KW-1185">Reference proteome</keyword>
<organism evidence="1 2">
    <name type="scientific">Lyophyllum shimeji</name>
    <name type="common">Hon-shimeji</name>
    <name type="synonym">Tricholoma shimeji</name>
    <dbReference type="NCBI Taxonomy" id="47721"/>
    <lineage>
        <taxon>Eukaryota</taxon>
        <taxon>Fungi</taxon>
        <taxon>Dikarya</taxon>
        <taxon>Basidiomycota</taxon>
        <taxon>Agaricomycotina</taxon>
        <taxon>Agaricomycetes</taxon>
        <taxon>Agaricomycetidae</taxon>
        <taxon>Agaricales</taxon>
        <taxon>Tricholomatineae</taxon>
        <taxon>Lyophyllaceae</taxon>
        <taxon>Lyophyllum</taxon>
    </lineage>
</organism>
<comment type="caution">
    <text evidence="1">The sequence shown here is derived from an EMBL/GenBank/DDBJ whole genome shotgun (WGS) entry which is preliminary data.</text>
</comment>
<dbReference type="Gene3D" id="3.30.559.10">
    <property type="entry name" value="Chloramphenicol acetyltransferase-like domain"/>
    <property type="match status" value="2"/>
</dbReference>
<name>A0A9P3UUN1_LYOSH</name>
<reference evidence="1" key="1">
    <citation type="submission" date="2022-07" db="EMBL/GenBank/DDBJ databases">
        <title>The genome of Lyophyllum shimeji provides insight into the initial evolution of ectomycorrhizal fungal genome.</title>
        <authorList>
            <person name="Kobayashi Y."/>
            <person name="Shibata T."/>
            <person name="Hirakawa H."/>
            <person name="Shigenobu S."/>
            <person name="Nishiyama T."/>
            <person name="Yamada A."/>
            <person name="Hasebe M."/>
            <person name="Kawaguchi M."/>
        </authorList>
    </citation>
    <scope>NUCLEOTIDE SEQUENCE</scope>
    <source>
        <strain evidence="1">AT787</strain>
    </source>
</reference>
<dbReference type="Proteomes" id="UP001063166">
    <property type="component" value="Unassembled WGS sequence"/>
</dbReference>
<gene>
    <name evidence="1" type="ORF">LshimejAT787_1302170</name>
</gene>
<dbReference type="AlphaFoldDB" id="A0A9P3UUN1"/>
<protein>
    <submittedName>
        <fullName evidence="1">Uncharacterized protein</fullName>
    </submittedName>
</protein>